<evidence type="ECO:0000313" key="9">
    <source>
        <dbReference type="Proteomes" id="UP001153076"/>
    </source>
</evidence>
<comment type="subcellular location">
    <subcellularLocation>
        <location evidence="1">Membrane</location>
        <topology evidence="1">Single-pass type I membrane protein</topology>
    </subcellularLocation>
</comment>
<keyword evidence="6" id="KW-0325">Glycoprotein</keyword>
<protein>
    <recommendedName>
        <fullName evidence="10">Leucine-rich repeat-containing N-terminal plant-type domain-containing protein</fullName>
    </recommendedName>
</protein>
<gene>
    <name evidence="8" type="ORF">Cgig2_004018</name>
</gene>
<evidence type="ECO:0000256" key="2">
    <source>
        <dbReference type="ARBA" id="ARBA00022692"/>
    </source>
</evidence>
<comment type="caution">
    <text evidence="8">The sequence shown here is derived from an EMBL/GenBank/DDBJ whole genome shotgun (WGS) entry which is preliminary data.</text>
</comment>
<evidence type="ECO:0008006" key="10">
    <source>
        <dbReference type="Google" id="ProtNLM"/>
    </source>
</evidence>
<name>A0A9Q1QN76_9CARY</name>
<accession>A0A9Q1QN76</accession>
<dbReference type="SUPFAM" id="SSF52058">
    <property type="entry name" value="L domain-like"/>
    <property type="match status" value="1"/>
</dbReference>
<sequence>MEHYEILEQIGKGAFGSALLVRHKIEKKKEVCPEENPTCSSDRQDTPICSSGGQCVTDRLMSTDDDRWSEPLVICALSFLRIYLMAQSLIFGHYSLDCCIYEMAALRPAFKAFDMQALINKISSWGVLRTLSYPCSHPIHALIMKGQPCFSSSGCHPYAYPKPKSWGKGSQDCCRWDGVECNKDTGHVIELVLSSSCLHSTVPINSSLLNLHHLESLNLGYNNFSYPEILHAVGQLGKLSILNLSNSVFSGQIPSEISTLSSLCVQDLALNSDPLGHYSLLELQHPSLAELLTYPQLCLLSENLTSLRATFLGFCNLYDEFQSSIFNLPKLEVMSLVGNIDLEGSLPEFLPTVSEEDWNYFFGEIATLRGPFSGTVPSTIGNVTQLRDLNLVGNNFTGYMPFSITNLTQFHALGISSLKFRNRDSMTWLPKLKKLTILALHSIDLVGEIPSSLADIKVIDFSSDKFPGKIRAAVGNLRGLEALNLSNNNLNGELTYLEVFNVSHNNLVAPIPEGGQFSTFDSSSVDSNSGLCGSPLSKMCRHTDEAEGPPMTDNDREMNRVG</sequence>
<keyword evidence="9" id="KW-1185">Reference proteome</keyword>
<organism evidence="8 9">
    <name type="scientific">Carnegiea gigantea</name>
    <dbReference type="NCBI Taxonomy" id="171969"/>
    <lineage>
        <taxon>Eukaryota</taxon>
        <taxon>Viridiplantae</taxon>
        <taxon>Streptophyta</taxon>
        <taxon>Embryophyta</taxon>
        <taxon>Tracheophyta</taxon>
        <taxon>Spermatophyta</taxon>
        <taxon>Magnoliopsida</taxon>
        <taxon>eudicotyledons</taxon>
        <taxon>Gunneridae</taxon>
        <taxon>Pentapetalae</taxon>
        <taxon>Caryophyllales</taxon>
        <taxon>Cactineae</taxon>
        <taxon>Cactaceae</taxon>
        <taxon>Cactoideae</taxon>
        <taxon>Echinocereeae</taxon>
        <taxon>Carnegiea</taxon>
    </lineage>
</organism>
<dbReference type="AlphaFoldDB" id="A0A9Q1QN76"/>
<keyword evidence="2" id="KW-0812">Transmembrane</keyword>
<evidence type="ECO:0000256" key="7">
    <source>
        <dbReference type="SAM" id="MobiDB-lite"/>
    </source>
</evidence>
<keyword evidence="5" id="KW-0472">Membrane</keyword>
<dbReference type="Pfam" id="PF00560">
    <property type="entry name" value="LRR_1"/>
    <property type="match status" value="2"/>
</dbReference>
<dbReference type="EMBL" id="JAKOGI010000025">
    <property type="protein sequence ID" value="KAJ8448963.1"/>
    <property type="molecule type" value="Genomic_DNA"/>
</dbReference>
<evidence type="ECO:0000256" key="3">
    <source>
        <dbReference type="ARBA" id="ARBA00022729"/>
    </source>
</evidence>
<proteinExistence type="predicted"/>
<dbReference type="PANTHER" id="PTHR48061:SF12">
    <property type="entry name" value="DISEASE RESISTANCE LIKE PROTEIN"/>
    <property type="match status" value="1"/>
</dbReference>
<dbReference type="InterPro" id="IPR032675">
    <property type="entry name" value="LRR_dom_sf"/>
</dbReference>
<dbReference type="OrthoDB" id="1937783at2759"/>
<evidence type="ECO:0000256" key="5">
    <source>
        <dbReference type="ARBA" id="ARBA00023136"/>
    </source>
</evidence>
<dbReference type="InterPro" id="IPR001611">
    <property type="entry name" value="Leu-rich_rpt"/>
</dbReference>
<keyword evidence="3" id="KW-0732">Signal</keyword>
<dbReference type="Proteomes" id="UP001153076">
    <property type="component" value="Unassembled WGS sequence"/>
</dbReference>
<reference evidence="8" key="1">
    <citation type="submission" date="2022-04" db="EMBL/GenBank/DDBJ databases">
        <title>Carnegiea gigantea Genome sequencing and assembly v2.</title>
        <authorList>
            <person name="Copetti D."/>
            <person name="Sanderson M.J."/>
            <person name="Burquez A."/>
            <person name="Wojciechowski M.F."/>
        </authorList>
    </citation>
    <scope>NUCLEOTIDE SEQUENCE</scope>
    <source>
        <strain evidence="8">SGP5-SGP5p</strain>
        <tissue evidence="8">Aerial part</tissue>
    </source>
</reference>
<evidence type="ECO:0000256" key="6">
    <source>
        <dbReference type="ARBA" id="ARBA00023180"/>
    </source>
</evidence>
<evidence type="ECO:0000256" key="4">
    <source>
        <dbReference type="ARBA" id="ARBA00022989"/>
    </source>
</evidence>
<feature type="region of interest" description="Disordered" evidence="7">
    <location>
        <begin position="540"/>
        <end position="562"/>
    </location>
</feature>
<dbReference type="InterPro" id="IPR046956">
    <property type="entry name" value="RLP23-like"/>
</dbReference>
<dbReference type="PANTHER" id="PTHR48061">
    <property type="entry name" value="LEUCINE-RICH REPEAT RECEPTOR PROTEIN KINASE EMS1-LIKE-RELATED"/>
    <property type="match status" value="1"/>
</dbReference>
<feature type="compositionally biased region" description="Basic and acidic residues" evidence="7">
    <location>
        <begin position="553"/>
        <end position="562"/>
    </location>
</feature>
<keyword evidence="4" id="KW-1133">Transmembrane helix</keyword>
<dbReference type="Gene3D" id="3.80.10.10">
    <property type="entry name" value="Ribonuclease Inhibitor"/>
    <property type="match status" value="2"/>
</dbReference>
<evidence type="ECO:0000313" key="8">
    <source>
        <dbReference type="EMBL" id="KAJ8448963.1"/>
    </source>
</evidence>
<evidence type="ECO:0000256" key="1">
    <source>
        <dbReference type="ARBA" id="ARBA00004479"/>
    </source>
</evidence>
<dbReference type="GO" id="GO:0016020">
    <property type="term" value="C:membrane"/>
    <property type="evidence" value="ECO:0007669"/>
    <property type="project" value="UniProtKB-SubCell"/>
</dbReference>